<dbReference type="OrthoDB" id="270259at2157"/>
<dbReference type="InterPro" id="IPR010916">
    <property type="entry name" value="TonB_box_CS"/>
</dbReference>
<comment type="caution">
    <text evidence="1">The sequence shown here is derived from an EMBL/GenBank/DDBJ whole genome shotgun (WGS) entry which is preliminary data.</text>
</comment>
<accession>A0A830EHV8</accession>
<dbReference type="EMBL" id="BMOC01000014">
    <property type="protein sequence ID" value="GGJ11849.1"/>
    <property type="molecule type" value="Genomic_DNA"/>
</dbReference>
<proteinExistence type="predicted"/>
<reference evidence="1" key="2">
    <citation type="submission" date="2020-09" db="EMBL/GenBank/DDBJ databases">
        <authorList>
            <person name="Sun Q."/>
            <person name="Ohkuma M."/>
        </authorList>
    </citation>
    <scope>NUCLEOTIDE SEQUENCE</scope>
    <source>
        <strain evidence="1">JCM 14359</strain>
    </source>
</reference>
<dbReference type="InterPro" id="IPR055687">
    <property type="entry name" value="DUF7263"/>
</dbReference>
<name>A0A830EHV8_9EURY</name>
<sequence length="229" mass="23808">MTARAQANLLGFAAAVVVVITVTVTGVAVASDALGGADRTPTSTHAAERLATHLVAADAAHTRERNVLRADRTATLTADDLDAAVPPVRGRSLSVTLGGDTLVVRGANDVGPTDGAVRVERRVRVERAVDRSRRVDLATRGSVTLSDHTGRLVVRIDTDRTRTVRTVRADGRVVLHDPSGLSGRYVLSVPETHPLTVGFESDGDGPGTAGVSWTATNASVERLVVSAGA</sequence>
<dbReference type="PROSITE" id="PS00430">
    <property type="entry name" value="TONB_DEPENDENT_REC_1"/>
    <property type="match status" value="1"/>
</dbReference>
<protein>
    <submittedName>
        <fullName evidence="1">Uncharacterized protein</fullName>
    </submittedName>
</protein>
<dbReference type="AlphaFoldDB" id="A0A830EHV8"/>
<dbReference type="Proteomes" id="UP000653099">
    <property type="component" value="Unassembled WGS sequence"/>
</dbReference>
<organism evidence="1 2">
    <name type="scientific">Halobellus salinus</name>
    <dbReference type="NCBI Taxonomy" id="931585"/>
    <lineage>
        <taxon>Archaea</taxon>
        <taxon>Methanobacteriati</taxon>
        <taxon>Methanobacteriota</taxon>
        <taxon>Stenosarchaea group</taxon>
        <taxon>Halobacteria</taxon>
        <taxon>Halobacteriales</taxon>
        <taxon>Haloferacaceae</taxon>
        <taxon>Halobellus</taxon>
    </lineage>
</organism>
<dbReference type="Pfam" id="PF23924">
    <property type="entry name" value="DUF7263"/>
    <property type="match status" value="1"/>
</dbReference>
<reference evidence="1" key="1">
    <citation type="journal article" date="2014" name="Int. J. Syst. Evol. Microbiol.">
        <title>Complete genome sequence of Corynebacterium casei LMG S-19264T (=DSM 44701T), isolated from a smear-ripened cheese.</title>
        <authorList>
            <consortium name="US DOE Joint Genome Institute (JGI-PGF)"/>
            <person name="Walter F."/>
            <person name="Albersmeier A."/>
            <person name="Kalinowski J."/>
            <person name="Ruckert C."/>
        </authorList>
    </citation>
    <scope>NUCLEOTIDE SEQUENCE</scope>
    <source>
        <strain evidence="1">JCM 14359</strain>
    </source>
</reference>
<dbReference type="RefSeq" id="WP_188787480.1">
    <property type="nucleotide sequence ID" value="NZ_BMOC01000014.1"/>
</dbReference>
<evidence type="ECO:0000313" key="2">
    <source>
        <dbReference type="Proteomes" id="UP000653099"/>
    </source>
</evidence>
<evidence type="ECO:0000313" key="1">
    <source>
        <dbReference type="EMBL" id="GGJ11849.1"/>
    </source>
</evidence>
<keyword evidence="2" id="KW-1185">Reference proteome</keyword>
<gene>
    <name evidence="1" type="ORF">GCM10008995_22190</name>
</gene>